<keyword evidence="4" id="KW-0812">Transmembrane</keyword>
<dbReference type="InterPro" id="IPR050248">
    <property type="entry name" value="Polysacc_deacetylase_ArnD"/>
</dbReference>
<dbReference type="PANTHER" id="PTHR10587">
    <property type="entry name" value="GLYCOSYL TRANSFERASE-RELATED"/>
    <property type="match status" value="1"/>
</dbReference>
<dbReference type="EC" id="3.5.1.-" evidence="6"/>
<protein>
    <submittedName>
        <fullName evidence="6">Peptidoglycan-N-acetylmuramic acid deacetylase PdaA</fullName>
        <ecNumber evidence="6">3.5.1.-</ecNumber>
    </submittedName>
</protein>
<feature type="domain" description="NodB homology" evidence="5">
    <location>
        <begin position="127"/>
        <end position="311"/>
    </location>
</feature>
<sequence>MQQKAKRKSKKRSDYSVNRKLIFSILLLSLLIILIWGCGTPEPNADIPQGTSAEPGLKPAPPVELELEPQTEPAPAEEPTPVLEPAATPAPIPVENPVPAPVANNNTDLEGTASKLVWSGISSSGGKPIALTFDAGWEYAQTMQLLDVLAQHQVQATFFLRGGWAKDHPDLVRAIFERGHLIGNHSLAHGHMASMTKEQMAADIAETTGIIKNMVGYTPYLFRPPFGEYNNTLLNVLGQQGYAYTVMWTVDSHDWAEAMNGVQVTEQYLIDRVLNNASAKGIVLMHVGGYQTVSALPEIITGLRAAGYTLVKLDELLPI</sequence>
<dbReference type="SUPFAM" id="SSF88713">
    <property type="entry name" value="Glycoside hydrolase/deacetylase"/>
    <property type="match status" value="1"/>
</dbReference>
<dbReference type="EMBL" id="LSRS01000001">
    <property type="protein sequence ID" value="KAF1086719.1"/>
    <property type="molecule type" value="Genomic_DNA"/>
</dbReference>
<evidence type="ECO:0000256" key="3">
    <source>
        <dbReference type="SAM" id="MobiDB-lite"/>
    </source>
</evidence>
<evidence type="ECO:0000256" key="2">
    <source>
        <dbReference type="ARBA" id="ARBA00022801"/>
    </source>
</evidence>
<keyword evidence="4" id="KW-0472">Membrane</keyword>
<dbReference type="GO" id="GO:0005975">
    <property type="term" value="P:carbohydrate metabolic process"/>
    <property type="evidence" value="ECO:0007669"/>
    <property type="project" value="InterPro"/>
</dbReference>
<keyword evidence="1" id="KW-0479">Metal-binding</keyword>
<gene>
    <name evidence="6" type="primary">pdaA_1</name>
    <name evidence="6" type="ORF">SPSYN_00438</name>
</gene>
<dbReference type="Gene3D" id="3.20.20.370">
    <property type="entry name" value="Glycoside hydrolase/deacetylase"/>
    <property type="match status" value="1"/>
</dbReference>
<evidence type="ECO:0000313" key="7">
    <source>
        <dbReference type="Proteomes" id="UP000798488"/>
    </source>
</evidence>
<evidence type="ECO:0000256" key="1">
    <source>
        <dbReference type="ARBA" id="ARBA00022723"/>
    </source>
</evidence>
<dbReference type="PROSITE" id="PS51677">
    <property type="entry name" value="NODB"/>
    <property type="match status" value="1"/>
</dbReference>
<dbReference type="AlphaFoldDB" id="A0A9D2WST4"/>
<dbReference type="InterPro" id="IPR002509">
    <property type="entry name" value="NODB_dom"/>
</dbReference>
<comment type="caution">
    <text evidence="6">The sequence shown here is derived from an EMBL/GenBank/DDBJ whole genome shotgun (WGS) entry which is preliminary data.</text>
</comment>
<dbReference type="Proteomes" id="UP000798488">
    <property type="component" value="Unassembled WGS sequence"/>
</dbReference>
<keyword evidence="7" id="KW-1185">Reference proteome</keyword>
<accession>A0A9D2WST4</accession>
<name>A0A9D2WST4_9FIRM</name>
<dbReference type="OrthoDB" id="61520at2"/>
<feature type="transmembrane region" description="Helical" evidence="4">
    <location>
        <begin position="21"/>
        <end position="37"/>
    </location>
</feature>
<dbReference type="GO" id="GO:0016810">
    <property type="term" value="F:hydrolase activity, acting on carbon-nitrogen (but not peptide) bonds"/>
    <property type="evidence" value="ECO:0007669"/>
    <property type="project" value="InterPro"/>
</dbReference>
<dbReference type="Pfam" id="PF01522">
    <property type="entry name" value="Polysacc_deac_1"/>
    <property type="match status" value="1"/>
</dbReference>
<feature type="compositionally biased region" description="Low complexity" evidence="3">
    <location>
        <begin position="68"/>
        <end position="87"/>
    </location>
</feature>
<reference evidence="6" key="1">
    <citation type="submission" date="2016-02" db="EMBL/GenBank/DDBJ databases">
        <title>Draft Genome Sequence of Sporotomaculum syntrophicum Strain FB, a Syntrophic Benzoate Degrader.</title>
        <authorList>
            <person name="Nobu M.K."/>
            <person name="Narihiro T."/>
            <person name="Qiu Y.-L."/>
            <person name="Ohashi A."/>
            <person name="Liu W.-T."/>
            <person name="Yuji S."/>
        </authorList>
    </citation>
    <scope>NUCLEOTIDE SEQUENCE</scope>
    <source>
        <strain evidence="6">FB</strain>
    </source>
</reference>
<keyword evidence="2 6" id="KW-0378">Hydrolase</keyword>
<dbReference type="GO" id="GO:0046872">
    <property type="term" value="F:metal ion binding"/>
    <property type="evidence" value="ECO:0007669"/>
    <property type="project" value="UniProtKB-KW"/>
</dbReference>
<dbReference type="PANTHER" id="PTHR10587:SF133">
    <property type="entry name" value="CHITIN DEACETYLASE 1-RELATED"/>
    <property type="match status" value="1"/>
</dbReference>
<evidence type="ECO:0000259" key="5">
    <source>
        <dbReference type="PROSITE" id="PS51677"/>
    </source>
</evidence>
<evidence type="ECO:0000313" key="6">
    <source>
        <dbReference type="EMBL" id="KAF1086719.1"/>
    </source>
</evidence>
<organism evidence="6 7">
    <name type="scientific">Sporotomaculum syntrophicum</name>
    <dbReference type="NCBI Taxonomy" id="182264"/>
    <lineage>
        <taxon>Bacteria</taxon>
        <taxon>Bacillati</taxon>
        <taxon>Bacillota</taxon>
        <taxon>Clostridia</taxon>
        <taxon>Eubacteriales</taxon>
        <taxon>Desulfallaceae</taxon>
        <taxon>Sporotomaculum</taxon>
    </lineage>
</organism>
<proteinExistence type="predicted"/>
<dbReference type="CDD" id="cd10917">
    <property type="entry name" value="CE4_NodB_like_6s_7s"/>
    <property type="match status" value="1"/>
</dbReference>
<keyword evidence="4" id="KW-1133">Transmembrane helix</keyword>
<evidence type="ECO:0000256" key="4">
    <source>
        <dbReference type="SAM" id="Phobius"/>
    </source>
</evidence>
<dbReference type="RefSeq" id="WP_161820847.1">
    <property type="nucleotide sequence ID" value="NZ_LSRS01000001.1"/>
</dbReference>
<dbReference type="InterPro" id="IPR011330">
    <property type="entry name" value="Glyco_hydro/deAcase_b/a-brl"/>
</dbReference>
<dbReference type="GO" id="GO:0016020">
    <property type="term" value="C:membrane"/>
    <property type="evidence" value="ECO:0007669"/>
    <property type="project" value="TreeGrafter"/>
</dbReference>
<feature type="region of interest" description="Disordered" evidence="3">
    <location>
        <begin position="45"/>
        <end position="94"/>
    </location>
</feature>